<evidence type="ECO:0000256" key="5">
    <source>
        <dbReference type="SAM" id="SignalP"/>
    </source>
</evidence>
<dbReference type="EMBL" id="JBHTEY010000004">
    <property type="protein sequence ID" value="MFC7613931.1"/>
    <property type="molecule type" value="Genomic_DNA"/>
</dbReference>
<protein>
    <submittedName>
        <fullName evidence="7">S8 family serine peptidase</fullName>
    </submittedName>
</protein>
<proteinExistence type="inferred from homology"/>
<dbReference type="Pfam" id="PF00082">
    <property type="entry name" value="Peptidase_S8"/>
    <property type="match status" value="1"/>
</dbReference>
<dbReference type="InterPro" id="IPR000209">
    <property type="entry name" value="Peptidase_S8/S53_dom"/>
</dbReference>
<evidence type="ECO:0000256" key="1">
    <source>
        <dbReference type="ARBA" id="ARBA00022670"/>
    </source>
</evidence>
<dbReference type="PROSITE" id="PS51892">
    <property type="entry name" value="SUBTILASE"/>
    <property type="match status" value="1"/>
</dbReference>
<keyword evidence="2" id="KW-0378">Hydrolase</keyword>
<keyword evidence="3" id="KW-0720">Serine protease</keyword>
<gene>
    <name evidence="7" type="ORF">ACFQV2_10595</name>
</gene>
<evidence type="ECO:0000313" key="8">
    <source>
        <dbReference type="Proteomes" id="UP001596512"/>
    </source>
</evidence>
<keyword evidence="5" id="KW-0732">Signal</keyword>
<feature type="domain" description="Peptidase S8/S53" evidence="6">
    <location>
        <begin position="6"/>
        <end position="40"/>
    </location>
</feature>
<feature type="signal peptide" evidence="5">
    <location>
        <begin position="1"/>
        <end position="17"/>
    </location>
</feature>
<sequence>MRRGATGFAAWSGTSFAAPQVTGAVAALMSRNGGMTAQEALELLPGHPDWPVFGYIHGA</sequence>
<organism evidence="7 8">
    <name type="scientific">Actinokineospora soli</name>
    <dbReference type="NCBI Taxonomy" id="1048753"/>
    <lineage>
        <taxon>Bacteria</taxon>
        <taxon>Bacillati</taxon>
        <taxon>Actinomycetota</taxon>
        <taxon>Actinomycetes</taxon>
        <taxon>Pseudonocardiales</taxon>
        <taxon>Pseudonocardiaceae</taxon>
        <taxon>Actinokineospora</taxon>
    </lineage>
</organism>
<evidence type="ECO:0000256" key="4">
    <source>
        <dbReference type="PROSITE-ProRule" id="PRU01240"/>
    </source>
</evidence>
<keyword evidence="1" id="KW-0645">Protease</keyword>
<dbReference type="Proteomes" id="UP001596512">
    <property type="component" value="Unassembled WGS sequence"/>
</dbReference>
<keyword evidence="8" id="KW-1185">Reference proteome</keyword>
<comment type="caution">
    <text evidence="7">The sequence shown here is derived from an EMBL/GenBank/DDBJ whole genome shotgun (WGS) entry which is preliminary data.</text>
</comment>
<evidence type="ECO:0000256" key="3">
    <source>
        <dbReference type="ARBA" id="ARBA00022825"/>
    </source>
</evidence>
<evidence type="ECO:0000259" key="6">
    <source>
        <dbReference type="Pfam" id="PF00082"/>
    </source>
</evidence>
<dbReference type="Gene3D" id="3.40.50.200">
    <property type="entry name" value="Peptidase S8/S53 domain"/>
    <property type="match status" value="1"/>
</dbReference>
<accession>A0ABW2TKI6</accession>
<evidence type="ECO:0000313" key="7">
    <source>
        <dbReference type="EMBL" id="MFC7613931.1"/>
    </source>
</evidence>
<name>A0ABW2TKI6_9PSEU</name>
<comment type="caution">
    <text evidence="4">Lacks conserved residue(s) required for the propagation of feature annotation.</text>
</comment>
<dbReference type="InterPro" id="IPR036852">
    <property type="entry name" value="Peptidase_S8/S53_dom_sf"/>
</dbReference>
<evidence type="ECO:0000256" key="2">
    <source>
        <dbReference type="ARBA" id="ARBA00022801"/>
    </source>
</evidence>
<feature type="chain" id="PRO_5046714704" evidence="5">
    <location>
        <begin position="18"/>
        <end position="59"/>
    </location>
</feature>
<dbReference type="InterPro" id="IPR023828">
    <property type="entry name" value="Peptidase_S8_Ser-AS"/>
</dbReference>
<dbReference type="PROSITE" id="PS00138">
    <property type="entry name" value="SUBTILASE_SER"/>
    <property type="match status" value="1"/>
</dbReference>
<comment type="similarity">
    <text evidence="4">Belongs to the peptidase S8 family.</text>
</comment>
<dbReference type="SUPFAM" id="SSF52743">
    <property type="entry name" value="Subtilisin-like"/>
    <property type="match status" value="1"/>
</dbReference>
<reference evidence="8" key="1">
    <citation type="journal article" date="2019" name="Int. J. Syst. Evol. Microbiol.">
        <title>The Global Catalogue of Microorganisms (GCM) 10K type strain sequencing project: providing services to taxonomists for standard genome sequencing and annotation.</title>
        <authorList>
            <consortium name="The Broad Institute Genomics Platform"/>
            <consortium name="The Broad Institute Genome Sequencing Center for Infectious Disease"/>
            <person name="Wu L."/>
            <person name="Ma J."/>
        </authorList>
    </citation>
    <scope>NUCLEOTIDE SEQUENCE [LARGE SCALE GENOMIC DNA]</scope>
    <source>
        <strain evidence="8">JCM 17695</strain>
    </source>
</reference>